<feature type="domain" description="Pyrroline-5-carboxylate reductase dimerisation" evidence="4">
    <location>
        <begin position="159"/>
        <end position="256"/>
    </location>
</feature>
<evidence type="ECO:0000259" key="4">
    <source>
        <dbReference type="Pfam" id="PF14748"/>
    </source>
</evidence>
<evidence type="ECO:0000259" key="3">
    <source>
        <dbReference type="Pfam" id="PF03807"/>
    </source>
</evidence>
<dbReference type="InterPro" id="IPR028939">
    <property type="entry name" value="P5C_Rdtase_cat_N"/>
</dbReference>
<keyword evidence="2" id="KW-0521">NADP</keyword>
<dbReference type="EMBL" id="QPJJ01000011">
    <property type="protein sequence ID" value="RCW65306.1"/>
    <property type="molecule type" value="Genomic_DNA"/>
</dbReference>
<gene>
    <name evidence="5" type="ORF">DFR57_11134</name>
</gene>
<dbReference type="Pfam" id="PF14748">
    <property type="entry name" value="P5CR_dimer"/>
    <property type="match status" value="1"/>
</dbReference>
<evidence type="ECO:0000256" key="1">
    <source>
        <dbReference type="ARBA" id="ARBA00005525"/>
    </source>
</evidence>
<keyword evidence="6" id="KW-1185">Reference proteome</keyword>
<feature type="domain" description="Pyrroline-5-carboxylate reductase catalytic N-terminal" evidence="3">
    <location>
        <begin position="3"/>
        <end position="96"/>
    </location>
</feature>
<dbReference type="SUPFAM" id="SSF48179">
    <property type="entry name" value="6-phosphogluconate dehydrogenase C-terminal domain-like"/>
    <property type="match status" value="1"/>
</dbReference>
<comment type="caution">
    <text evidence="5">The sequence shown here is derived from an EMBL/GenBank/DDBJ whole genome shotgun (WGS) entry which is preliminary data.</text>
</comment>
<dbReference type="InterPro" id="IPR036291">
    <property type="entry name" value="NAD(P)-bd_dom_sf"/>
</dbReference>
<dbReference type="Gene3D" id="3.40.50.720">
    <property type="entry name" value="NAD(P)-binding Rossmann-like Domain"/>
    <property type="match status" value="1"/>
</dbReference>
<evidence type="ECO:0000313" key="6">
    <source>
        <dbReference type="Proteomes" id="UP000252585"/>
    </source>
</evidence>
<evidence type="ECO:0000256" key="2">
    <source>
        <dbReference type="PIRSR" id="PIRSR000193-1"/>
    </source>
</evidence>
<dbReference type="OrthoDB" id="9805754at2"/>
<sequence length="275" mass="31184">MKCGVIGTGNMGGILLETFIDSNTYQEKELFINNRTIEKAYNYQRKYPNIHVLEDISKLIAKVDIVYLCVKPHEMIPIMRSISNSLSKNFILISITSSVAVEDMEKLLDCQVARFIPSITNRARAGVSLVTFGENMSNSTRSMLLRKWERFSKPTVIEEKNVRIGSDIVSCGPAFFGFLAKKYIDEIKENTDLTEEEAMKLMENMFIGFGSLLKKNYYSLDELINKVCVAGGITGEGINTINEETPLLFKRLIETTHGKFKKDKHRIEEALGDKE</sequence>
<dbReference type="NCBIfam" id="NF005814">
    <property type="entry name" value="PRK07680.1"/>
    <property type="match status" value="1"/>
</dbReference>
<organism evidence="5 6">
    <name type="scientific">Saliterribacillus persicus</name>
    <dbReference type="NCBI Taxonomy" id="930114"/>
    <lineage>
        <taxon>Bacteria</taxon>
        <taxon>Bacillati</taxon>
        <taxon>Bacillota</taxon>
        <taxon>Bacilli</taxon>
        <taxon>Bacillales</taxon>
        <taxon>Bacillaceae</taxon>
        <taxon>Saliterribacillus</taxon>
    </lineage>
</organism>
<dbReference type="GO" id="GO:0055129">
    <property type="term" value="P:L-proline biosynthetic process"/>
    <property type="evidence" value="ECO:0007669"/>
    <property type="project" value="TreeGrafter"/>
</dbReference>
<feature type="binding site" evidence="2">
    <location>
        <begin position="6"/>
        <end position="11"/>
    </location>
    <ligand>
        <name>NADP(+)</name>
        <dbReference type="ChEBI" id="CHEBI:58349"/>
    </ligand>
</feature>
<dbReference type="GO" id="GO:0004735">
    <property type="term" value="F:pyrroline-5-carboxylate reductase activity"/>
    <property type="evidence" value="ECO:0007669"/>
    <property type="project" value="InterPro"/>
</dbReference>
<reference evidence="5 6" key="1">
    <citation type="submission" date="2018-07" db="EMBL/GenBank/DDBJ databases">
        <title>Genomic Encyclopedia of Type Strains, Phase IV (KMG-IV): sequencing the most valuable type-strain genomes for metagenomic binning, comparative biology and taxonomic classification.</title>
        <authorList>
            <person name="Goeker M."/>
        </authorList>
    </citation>
    <scope>NUCLEOTIDE SEQUENCE [LARGE SCALE GENOMIC DNA]</scope>
    <source>
        <strain evidence="5 6">DSM 27696</strain>
    </source>
</reference>
<dbReference type="InterPro" id="IPR000304">
    <property type="entry name" value="Pyrroline-COOH_reductase"/>
</dbReference>
<dbReference type="PANTHER" id="PTHR11645">
    <property type="entry name" value="PYRROLINE-5-CARBOXYLATE REDUCTASE"/>
    <property type="match status" value="1"/>
</dbReference>
<dbReference type="PANTHER" id="PTHR11645:SF51">
    <property type="entry name" value="COME OPERON PROTEIN 4"/>
    <property type="match status" value="1"/>
</dbReference>
<name>A0A368XDK0_9BACI</name>
<dbReference type="PIRSF" id="PIRSF000193">
    <property type="entry name" value="Pyrrol-5-carb_rd"/>
    <property type="match status" value="1"/>
</dbReference>
<dbReference type="AlphaFoldDB" id="A0A368XDK0"/>
<comment type="similarity">
    <text evidence="1">Belongs to the pyrroline-5-carboxylate reductase family.</text>
</comment>
<dbReference type="Gene3D" id="1.10.3730.10">
    <property type="entry name" value="ProC C-terminal domain-like"/>
    <property type="match status" value="1"/>
</dbReference>
<dbReference type="RefSeq" id="WP_114353601.1">
    <property type="nucleotide sequence ID" value="NZ_QPJJ01000011.1"/>
</dbReference>
<accession>A0A368XDK0</accession>
<dbReference type="Pfam" id="PF03807">
    <property type="entry name" value="F420_oxidored"/>
    <property type="match status" value="1"/>
</dbReference>
<dbReference type="Proteomes" id="UP000252585">
    <property type="component" value="Unassembled WGS sequence"/>
</dbReference>
<proteinExistence type="inferred from homology"/>
<evidence type="ECO:0000313" key="5">
    <source>
        <dbReference type="EMBL" id="RCW65306.1"/>
    </source>
</evidence>
<dbReference type="InterPro" id="IPR029036">
    <property type="entry name" value="P5CR_dimer"/>
</dbReference>
<protein>
    <submittedName>
        <fullName evidence="5">Competence protein ComER</fullName>
    </submittedName>
</protein>
<dbReference type="InterPro" id="IPR008927">
    <property type="entry name" value="6-PGluconate_DH-like_C_sf"/>
</dbReference>
<dbReference type="SUPFAM" id="SSF51735">
    <property type="entry name" value="NAD(P)-binding Rossmann-fold domains"/>
    <property type="match status" value="1"/>
</dbReference>